<name>A0ACC1R6C1_9HYPO</name>
<organism evidence="1 2">
    <name type="scientific">Lecanicillium saksenae</name>
    <dbReference type="NCBI Taxonomy" id="468837"/>
    <lineage>
        <taxon>Eukaryota</taxon>
        <taxon>Fungi</taxon>
        <taxon>Dikarya</taxon>
        <taxon>Ascomycota</taxon>
        <taxon>Pezizomycotina</taxon>
        <taxon>Sordariomycetes</taxon>
        <taxon>Hypocreomycetidae</taxon>
        <taxon>Hypocreales</taxon>
        <taxon>Cordycipitaceae</taxon>
        <taxon>Lecanicillium</taxon>
    </lineage>
</organism>
<evidence type="ECO:0000313" key="1">
    <source>
        <dbReference type="EMBL" id="KAJ3499240.1"/>
    </source>
</evidence>
<comment type="caution">
    <text evidence="1">The sequence shown here is derived from an EMBL/GenBank/DDBJ whole genome shotgun (WGS) entry which is preliminary data.</text>
</comment>
<reference evidence="1" key="1">
    <citation type="submission" date="2022-07" db="EMBL/GenBank/DDBJ databases">
        <title>Genome Sequence of Lecanicillium saksenae.</title>
        <authorList>
            <person name="Buettner E."/>
        </authorList>
    </citation>
    <scope>NUCLEOTIDE SEQUENCE</scope>
    <source>
        <strain evidence="1">VT-O1</strain>
    </source>
</reference>
<dbReference type="Proteomes" id="UP001148737">
    <property type="component" value="Unassembled WGS sequence"/>
</dbReference>
<proteinExistence type="predicted"/>
<dbReference type="EMBL" id="JANAKD010000017">
    <property type="protein sequence ID" value="KAJ3499240.1"/>
    <property type="molecule type" value="Genomic_DNA"/>
</dbReference>
<gene>
    <name evidence="1" type="ORF">NLG97_g495</name>
</gene>
<sequence>MSIRAGQLTQVARLALRDELGADQSALMNIIPKVELHVHIEGTLTPELRWKLAQRRGVKARFGHANIQVNTLQDLKTAYDNVISSSQLRAGQPSEAFVTFFQAYYSGFEFLQTRQDFYDLALDWFRRAAAMNVRYCESFFDPQGHTCRGVAWQDIMGGFRDAQRTAEAEFNIKSKWIMCFLRDQTPEDAMKHYKAALEYRDMIIGIGLDSNERDRPPCLFDEVFTLARRDGFKLTAHCDVGVKDTHMHIRQVATTLGGWGLDRMDHGLNVADLAELTQLVAQRDMPMTICPWAYLRRETYDSIAERIRILVDAGIRVSIASDSPAYTDQSWVTHNLLLTQRMCNFSDEDMVKIVKNGVDASWAEPAVKEAILQEINSLLEAIS</sequence>
<protein>
    <submittedName>
        <fullName evidence="1">Uncharacterized protein</fullName>
    </submittedName>
</protein>
<evidence type="ECO:0000313" key="2">
    <source>
        <dbReference type="Proteomes" id="UP001148737"/>
    </source>
</evidence>
<accession>A0ACC1R6C1</accession>
<keyword evidence="2" id="KW-1185">Reference proteome</keyword>